<sequence length="465" mass="50675">MENWRGKRVVFSPNDTGGFHDLESPQIKGKEVSSQAMGRTECMVSDMKNVTRLARGVHGVMKKSVSLINPAPDDGIAKPNDICKVSGQASGPCVGLFEDMSFDLLGFSQPVLEEGPGLNNCKISTHIPTSLVPKSPSCGPGLITNDIGQGSEAIISKAASFTTSKWRRIDQSNREESTGEKFGEESGKRRNDEIHEENSKRSRKISSQSIEDRVFSFGISQTNSQLLEGMGSIGVCNVGNCVVMVLKCVEGVSLVDSELSDGMCEANQECVRAVTQSENFLVDYDRHTQGKKHLISTGPLCVVNWIPPDRGKFKMNCAVSVNSRSKRIGIGVIVKDSDGEVLACYSQRVEANMSNKEANLIAILKGLHFGVDCGLSPQVIELDDKDVIDWINSGSHVDSAFGAILMDINMLMEDMDGLVFQYVSKLANKAAQGLSDIAFNISEDTFWMEEFPICICRVIDSEKPV</sequence>
<keyword evidence="4" id="KW-1185">Reference proteome</keyword>
<dbReference type="InterPro" id="IPR002156">
    <property type="entry name" value="RNaseH_domain"/>
</dbReference>
<dbReference type="CDD" id="cd06222">
    <property type="entry name" value="RNase_H_like"/>
    <property type="match status" value="1"/>
</dbReference>
<dbReference type="Pfam" id="PF13456">
    <property type="entry name" value="RVT_3"/>
    <property type="match status" value="1"/>
</dbReference>
<dbReference type="InterPro" id="IPR012337">
    <property type="entry name" value="RNaseH-like_sf"/>
</dbReference>
<reference evidence="3" key="2">
    <citation type="submission" date="2023-06" db="EMBL/GenBank/DDBJ databases">
        <authorList>
            <person name="Swenson N.G."/>
            <person name="Wegrzyn J.L."/>
            <person name="Mcevoy S.L."/>
        </authorList>
    </citation>
    <scope>NUCLEOTIDE SEQUENCE</scope>
    <source>
        <strain evidence="3">NS2018</strain>
        <tissue evidence="3">Leaf</tissue>
    </source>
</reference>
<dbReference type="Proteomes" id="UP001168877">
    <property type="component" value="Unassembled WGS sequence"/>
</dbReference>
<comment type="caution">
    <text evidence="3">The sequence shown here is derived from an EMBL/GenBank/DDBJ whole genome shotgun (WGS) entry which is preliminary data.</text>
</comment>
<evidence type="ECO:0000313" key="3">
    <source>
        <dbReference type="EMBL" id="KAK0574278.1"/>
    </source>
</evidence>
<dbReference type="Gene3D" id="3.30.420.10">
    <property type="entry name" value="Ribonuclease H-like superfamily/Ribonuclease H"/>
    <property type="match status" value="1"/>
</dbReference>
<dbReference type="InterPro" id="IPR052929">
    <property type="entry name" value="RNase_H-like_EbsB-rel"/>
</dbReference>
<protein>
    <recommendedName>
        <fullName evidence="2">RNase H type-1 domain-containing protein</fullName>
    </recommendedName>
</protein>
<reference evidence="3" key="1">
    <citation type="journal article" date="2022" name="Plant J.">
        <title>Strategies of tolerance reflected in two North American maple genomes.</title>
        <authorList>
            <person name="McEvoy S.L."/>
            <person name="Sezen U.U."/>
            <person name="Trouern-Trend A."/>
            <person name="McMahon S.M."/>
            <person name="Schaberg P.G."/>
            <person name="Yang J."/>
            <person name="Wegrzyn J.L."/>
            <person name="Swenson N.G."/>
        </authorList>
    </citation>
    <scope>NUCLEOTIDE SEQUENCE</scope>
    <source>
        <strain evidence="3">NS2018</strain>
    </source>
</reference>
<dbReference type="EMBL" id="JAUESC010000387">
    <property type="protein sequence ID" value="KAK0574278.1"/>
    <property type="molecule type" value="Genomic_DNA"/>
</dbReference>
<dbReference type="InterPro" id="IPR036397">
    <property type="entry name" value="RNaseH_sf"/>
</dbReference>
<feature type="compositionally biased region" description="Basic and acidic residues" evidence="1">
    <location>
        <begin position="168"/>
        <end position="200"/>
    </location>
</feature>
<gene>
    <name evidence="3" type="ORF">LWI29_020929</name>
</gene>
<dbReference type="InterPro" id="IPR044730">
    <property type="entry name" value="RNase_H-like_dom_plant"/>
</dbReference>
<dbReference type="GO" id="GO:0003676">
    <property type="term" value="F:nucleic acid binding"/>
    <property type="evidence" value="ECO:0007669"/>
    <property type="project" value="InterPro"/>
</dbReference>
<proteinExistence type="predicted"/>
<dbReference type="PANTHER" id="PTHR47074:SF11">
    <property type="entry name" value="REVERSE TRANSCRIPTASE-LIKE PROTEIN"/>
    <property type="match status" value="1"/>
</dbReference>
<dbReference type="GO" id="GO:0004523">
    <property type="term" value="F:RNA-DNA hybrid ribonuclease activity"/>
    <property type="evidence" value="ECO:0007669"/>
    <property type="project" value="InterPro"/>
</dbReference>
<dbReference type="PANTHER" id="PTHR47074">
    <property type="entry name" value="BNAC02G40300D PROTEIN"/>
    <property type="match status" value="1"/>
</dbReference>
<name>A0AA39RIC4_ACESA</name>
<evidence type="ECO:0000256" key="1">
    <source>
        <dbReference type="SAM" id="MobiDB-lite"/>
    </source>
</evidence>
<accession>A0AA39RIC4</accession>
<feature type="domain" description="RNase H type-1" evidence="2">
    <location>
        <begin position="316"/>
        <end position="435"/>
    </location>
</feature>
<organism evidence="3 4">
    <name type="scientific">Acer saccharum</name>
    <name type="common">Sugar maple</name>
    <dbReference type="NCBI Taxonomy" id="4024"/>
    <lineage>
        <taxon>Eukaryota</taxon>
        <taxon>Viridiplantae</taxon>
        <taxon>Streptophyta</taxon>
        <taxon>Embryophyta</taxon>
        <taxon>Tracheophyta</taxon>
        <taxon>Spermatophyta</taxon>
        <taxon>Magnoliopsida</taxon>
        <taxon>eudicotyledons</taxon>
        <taxon>Gunneridae</taxon>
        <taxon>Pentapetalae</taxon>
        <taxon>rosids</taxon>
        <taxon>malvids</taxon>
        <taxon>Sapindales</taxon>
        <taxon>Sapindaceae</taxon>
        <taxon>Hippocastanoideae</taxon>
        <taxon>Acereae</taxon>
        <taxon>Acer</taxon>
    </lineage>
</organism>
<dbReference type="SUPFAM" id="SSF53098">
    <property type="entry name" value="Ribonuclease H-like"/>
    <property type="match status" value="1"/>
</dbReference>
<dbReference type="AlphaFoldDB" id="A0AA39RIC4"/>
<feature type="region of interest" description="Disordered" evidence="1">
    <location>
        <begin position="168"/>
        <end position="205"/>
    </location>
</feature>
<evidence type="ECO:0000259" key="2">
    <source>
        <dbReference type="Pfam" id="PF13456"/>
    </source>
</evidence>
<evidence type="ECO:0000313" key="4">
    <source>
        <dbReference type="Proteomes" id="UP001168877"/>
    </source>
</evidence>